<evidence type="ECO:0000313" key="2">
    <source>
        <dbReference type="EMBL" id="KAK7695510.1"/>
    </source>
</evidence>
<proteinExistence type="predicted"/>
<dbReference type="Proteomes" id="UP001385951">
    <property type="component" value="Unassembled WGS sequence"/>
</dbReference>
<gene>
    <name evidence="2" type="ORF">QCA50_000146</name>
</gene>
<dbReference type="EMBL" id="JASBNA010000001">
    <property type="protein sequence ID" value="KAK7695510.1"/>
    <property type="molecule type" value="Genomic_DNA"/>
</dbReference>
<protein>
    <submittedName>
        <fullName evidence="2">Uncharacterized protein</fullName>
    </submittedName>
</protein>
<keyword evidence="1" id="KW-0812">Transmembrane</keyword>
<organism evidence="2 3">
    <name type="scientific">Cerrena zonata</name>
    <dbReference type="NCBI Taxonomy" id="2478898"/>
    <lineage>
        <taxon>Eukaryota</taxon>
        <taxon>Fungi</taxon>
        <taxon>Dikarya</taxon>
        <taxon>Basidiomycota</taxon>
        <taxon>Agaricomycotina</taxon>
        <taxon>Agaricomycetes</taxon>
        <taxon>Polyporales</taxon>
        <taxon>Cerrenaceae</taxon>
        <taxon>Cerrena</taxon>
    </lineage>
</organism>
<reference evidence="2 3" key="1">
    <citation type="submission" date="2022-09" db="EMBL/GenBank/DDBJ databases">
        <authorList>
            <person name="Palmer J.M."/>
        </authorList>
    </citation>
    <scope>NUCLEOTIDE SEQUENCE [LARGE SCALE GENOMIC DNA]</scope>
    <source>
        <strain evidence="2 3">DSM 7382</strain>
    </source>
</reference>
<keyword evidence="1" id="KW-1133">Transmembrane helix</keyword>
<keyword evidence="3" id="KW-1185">Reference proteome</keyword>
<comment type="caution">
    <text evidence="2">The sequence shown here is derived from an EMBL/GenBank/DDBJ whole genome shotgun (WGS) entry which is preliminary data.</text>
</comment>
<name>A0AAW0GWB2_9APHY</name>
<dbReference type="AlphaFoldDB" id="A0AAW0GWB2"/>
<accession>A0AAW0GWB2</accession>
<evidence type="ECO:0000256" key="1">
    <source>
        <dbReference type="SAM" id="Phobius"/>
    </source>
</evidence>
<keyword evidence="1" id="KW-0472">Membrane</keyword>
<evidence type="ECO:0000313" key="3">
    <source>
        <dbReference type="Proteomes" id="UP001385951"/>
    </source>
</evidence>
<feature type="transmembrane region" description="Helical" evidence="1">
    <location>
        <begin position="83"/>
        <end position="102"/>
    </location>
</feature>
<feature type="transmembrane region" description="Helical" evidence="1">
    <location>
        <begin position="41"/>
        <end position="62"/>
    </location>
</feature>
<sequence>MGGIHPPAHPRVLRLYLGFHRVAIRNNGVPSRPDIEQVAKALGLISVFSALSSIVVGVYFVWRHHRPPPSKSTMAYIHKARNNPLGLTGHAILLSLPATFLYNTPVPEAYPYGL</sequence>